<dbReference type="InterPro" id="IPR015424">
    <property type="entry name" value="PyrdxlP-dep_Trfase"/>
</dbReference>
<dbReference type="InterPro" id="IPR001917">
    <property type="entry name" value="Aminotrans_II_pyridoxalP_BS"/>
</dbReference>
<dbReference type="GO" id="GO:0004400">
    <property type="term" value="F:histidinol-phosphate transaminase activity"/>
    <property type="evidence" value="ECO:0007669"/>
    <property type="project" value="UniProtKB-UniRule"/>
</dbReference>
<comment type="similarity">
    <text evidence="8">Belongs to the class-II pyridoxal-phosphate-dependent aminotransferase family. Histidinol-phosphate aminotransferase subfamily.</text>
</comment>
<reference evidence="10 11" key="1">
    <citation type="submission" date="2019-12" db="EMBL/GenBank/DDBJ databases">
        <title>Sequence classification of anaerobic respiratory reductive dehalogenases: First we see many, then we see few.</title>
        <authorList>
            <person name="Molenda O."/>
            <person name="Puentes Jacome L.A."/>
            <person name="Cao X."/>
            <person name="Nesbo C.L."/>
            <person name="Tang S."/>
            <person name="Morson N."/>
            <person name="Patron J."/>
            <person name="Lomheim L."/>
            <person name="Wishart D.S."/>
            <person name="Edwards E.A."/>
        </authorList>
    </citation>
    <scope>NUCLEOTIDE SEQUENCE [LARGE SCALE GENOMIC DNA]</scope>
    <source>
        <strain evidence="10 11">12DCA</strain>
    </source>
</reference>
<name>A0A857DL32_9FIRM</name>
<dbReference type="InterPro" id="IPR015422">
    <property type="entry name" value="PyrdxlP-dep_Trfase_small"/>
</dbReference>
<accession>A0A857DL32</accession>
<evidence type="ECO:0000256" key="8">
    <source>
        <dbReference type="HAMAP-Rule" id="MF_01023"/>
    </source>
</evidence>
<evidence type="ECO:0000256" key="5">
    <source>
        <dbReference type="ARBA" id="ARBA00022679"/>
    </source>
</evidence>
<dbReference type="GO" id="GO:0000105">
    <property type="term" value="P:L-histidine biosynthetic process"/>
    <property type="evidence" value="ECO:0007669"/>
    <property type="project" value="UniProtKB-UniRule"/>
</dbReference>
<dbReference type="InterPro" id="IPR050106">
    <property type="entry name" value="HistidinolP_aminotransfase"/>
</dbReference>
<dbReference type="PANTHER" id="PTHR43643">
    <property type="entry name" value="HISTIDINOL-PHOSPHATE AMINOTRANSFERASE 2"/>
    <property type="match status" value="1"/>
</dbReference>
<dbReference type="CDD" id="cd00609">
    <property type="entry name" value="AAT_like"/>
    <property type="match status" value="1"/>
</dbReference>
<dbReference type="PROSITE" id="PS00599">
    <property type="entry name" value="AA_TRANSFER_CLASS_2"/>
    <property type="match status" value="1"/>
</dbReference>
<dbReference type="EMBL" id="CP046996">
    <property type="protein sequence ID" value="QHA01139.1"/>
    <property type="molecule type" value="Genomic_DNA"/>
</dbReference>
<evidence type="ECO:0000256" key="3">
    <source>
        <dbReference type="ARBA" id="ARBA00011738"/>
    </source>
</evidence>
<dbReference type="AlphaFoldDB" id="A0A857DL32"/>
<keyword evidence="6 8" id="KW-0663">Pyridoxal phosphate</keyword>
<dbReference type="GO" id="GO:0030170">
    <property type="term" value="F:pyridoxal phosphate binding"/>
    <property type="evidence" value="ECO:0007669"/>
    <property type="project" value="InterPro"/>
</dbReference>
<protein>
    <recommendedName>
        <fullName evidence="8">Histidinol-phosphate aminotransferase</fullName>
        <ecNumber evidence="8">2.6.1.9</ecNumber>
    </recommendedName>
    <alternativeName>
        <fullName evidence="8">Imidazole acetol-phosphate transaminase</fullName>
    </alternativeName>
</protein>
<dbReference type="Gene3D" id="3.40.640.10">
    <property type="entry name" value="Type I PLP-dependent aspartate aminotransferase-like (Major domain)"/>
    <property type="match status" value="1"/>
</dbReference>
<proteinExistence type="inferred from homology"/>
<evidence type="ECO:0000313" key="11">
    <source>
        <dbReference type="Proteomes" id="UP000430508"/>
    </source>
</evidence>
<gene>
    <name evidence="8" type="primary">hisC</name>
    <name evidence="10" type="ORF">GQ588_11085</name>
</gene>
<keyword evidence="8" id="KW-0028">Amino-acid biosynthesis</keyword>
<evidence type="ECO:0000313" key="10">
    <source>
        <dbReference type="EMBL" id="QHA01139.1"/>
    </source>
</evidence>
<evidence type="ECO:0000256" key="2">
    <source>
        <dbReference type="ARBA" id="ARBA00005011"/>
    </source>
</evidence>
<feature type="modified residue" description="N6-(pyridoxal phosphate)lysine" evidence="8">
    <location>
        <position position="245"/>
    </location>
</feature>
<keyword evidence="5 8" id="KW-0808">Transferase</keyword>
<feature type="domain" description="Aminotransferase class I/classII large" evidence="9">
    <location>
        <begin position="60"/>
        <end position="382"/>
    </location>
</feature>
<dbReference type="Pfam" id="PF00155">
    <property type="entry name" value="Aminotran_1_2"/>
    <property type="match status" value="1"/>
</dbReference>
<organism evidence="10 11">
    <name type="scientific">Dehalobacter restrictus</name>
    <dbReference type="NCBI Taxonomy" id="55583"/>
    <lineage>
        <taxon>Bacteria</taxon>
        <taxon>Bacillati</taxon>
        <taxon>Bacillota</taxon>
        <taxon>Clostridia</taxon>
        <taxon>Eubacteriales</taxon>
        <taxon>Desulfitobacteriaceae</taxon>
        <taxon>Dehalobacter</taxon>
    </lineage>
</organism>
<dbReference type="UniPathway" id="UPA00031">
    <property type="reaction ID" value="UER00012"/>
</dbReference>
<evidence type="ECO:0000259" key="9">
    <source>
        <dbReference type="Pfam" id="PF00155"/>
    </source>
</evidence>
<evidence type="ECO:0000256" key="4">
    <source>
        <dbReference type="ARBA" id="ARBA00022576"/>
    </source>
</evidence>
<comment type="catalytic activity">
    <reaction evidence="7 8">
        <text>L-histidinol phosphate + 2-oxoglutarate = 3-(imidazol-4-yl)-2-oxopropyl phosphate + L-glutamate</text>
        <dbReference type="Rhea" id="RHEA:23744"/>
        <dbReference type="ChEBI" id="CHEBI:16810"/>
        <dbReference type="ChEBI" id="CHEBI:29985"/>
        <dbReference type="ChEBI" id="CHEBI:57766"/>
        <dbReference type="ChEBI" id="CHEBI:57980"/>
        <dbReference type="EC" id="2.6.1.9"/>
    </reaction>
</comment>
<dbReference type="InterPro" id="IPR004839">
    <property type="entry name" value="Aminotransferase_I/II_large"/>
</dbReference>
<comment type="pathway">
    <text evidence="2 8">Amino-acid biosynthesis; L-histidine biosynthesis; L-histidine from 5-phospho-alpha-D-ribose 1-diphosphate: step 7/9.</text>
</comment>
<evidence type="ECO:0000256" key="6">
    <source>
        <dbReference type="ARBA" id="ARBA00022898"/>
    </source>
</evidence>
<evidence type="ECO:0000256" key="7">
    <source>
        <dbReference type="ARBA" id="ARBA00047481"/>
    </source>
</evidence>
<evidence type="ECO:0000256" key="1">
    <source>
        <dbReference type="ARBA" id="ARBA00001933"/>
    </source>
</evidence>
<comment type="cofactor">
    <cofactor evidence="1 8">
        <name>pyridoxal 5'-phosphate</name>
        <dbReference type="ChEBI" id="CHEBI:597326"/>
    </cofactor>
</comment>
<dbReference type="InterPro" id="IPR015421">
    <property type="entry name" value="PyrdxlP-dep_Trfase_major"/>
</dbReference>
<dbReference type="InterPro" id="IPR005861">
    <property type="entry name" value="HisP_aminotrans"/>
</dbReference>
<dbReference type="PANTHER" id="PTHR43643:SF3">
    <property type="entry name" value="HISTIDINOL-PHOSPHATE AMINOTRANSFERASE"/>
    <property type="match status" value="1"/>
</dbReference>
<keyword evidence="8" id="KW-0368">Histidine biosynthesis</keyword>
<dbReference type="NCBIfam" id="TIGR01141">
    <property type="entry name" value="hisC"/>
    <property type="match status" value="1"/>
</dbReference>
<dbReference type="HAMAP" id="MF_01023">
    <property type="entry name" value="HisC_aminotrans_2"/>
    <property type="match status" value="1"/>
</dbReference>
<dbReference type="EC" id="2.6.1.9" evidence="8"/>
<comment type="subunit">
    <text evidence="3 8">Homodimer.</text>
</comment>
<dbReference type="Gene3D" id="3.90.1150.10">
    <property type="entry name" value="Aspartate Aminotransferase, domain 1"/>
    <property type="match status" value="1"/>
</dbReference>
<sequence length="387" mass="44390">MQARYTQDIIYSTSYFLPRNEKNRWFILLKRVSEQMSKYWSKIAAGQRPYVPGEQPKDRKYIKLNTNECPYPPSPLVLEAIKEAANEKLKLYPDPSGEDLRQTVAEYYGLKKEWVFVGNGSDEILAFAFMAFFDPGSTILFPDVTYSFYPVYANLFQLDYRLVPLREEFSLYPPDFYDSEGGVIFPNPNAPTGNYVTMEMIEKILIRNPDKVVIVDEAYIDFGGETAIPLIAKYPNLLVIQTLSKSRSLAGLRVGFALGQDGLMEGLNRIKNSFNSYTLDRLSMAGAIAAIRDESYFQATRQKVMQTRERIVPILRQMGWQVIPSQANFIFISHPVFKAEGVFTELRQQGILVRYFRQPKIDNYLRVSIGSDEEMDSLLQALTEINP</sequence>
<dbReference type="Proteomes" id="UP000430508">
    <property type="component" value="Chromosome"/>
</dbReference>
<dbReference type="SUPFAM" id="SSF53383">
    <property type="entry name" value="PLP-dependent transferases"/>
    <property type="match status" value="1"/>
</dbReference>
<keyword evidence="4 8" id="KW-0032">Aminotransferase</keyword>